<protein>
    <recommendedName>
        <fullName evidence="3">FXSXX-COOH protein</fullName>
    </recommendedName>
</protein>
<accession>A0ABW1A2Y1</accession>
<dbReference type="RefSeq" id="WP_378285599.1">
    <property type="nucleotide sequence ID" value="NZ_JBHSON010000046.1"/>
</dbReference>
<reference evidence="2" key="1">
    <citation type="journal article" date="2019" name="Int. J. Syst. Evol. Microbiol.">
        <title>The Global Catalogue of Microorganisms (GCM) 10K type strain sequencing project: providing services to taxonomists for standard genome sequencing and annotation.</title>
        <authorList>
            <consortium name="The Broad Institute Genomics Platform"/>
            <consortium name="The Broad Institute Genome Sequencing Center for Infectious Disease"/>
            <person name="Wu L."/>
            <person name="Ma J."/>
        </authorList>
    </citation>
    <scope>NUCLEOTIDE SEQUENCE [LARGE SCALE GENOMIC DNA]</scope>
    <source>
        <strain evidence="2">KCTC 42087</strain>
    </source>
</reference>
<dbReference type="Proteomes" id="UP001596074">
    <property type="component" value="Unassembled WGS sequence"/>
</dbReference>
<evidence type="ECO:0000313" key="1">
    <source>
        <dbReference type="EMBL" id="MFC5749875.1"/>
    </source>
</evidence>
<evidence type="ECO:0000313" key="2">
    <source>
        <dbReference type="Proteomes" id="UP001596074"/>
    </source>
</evidence>
<sequence>MSDAEDFGGVLLDFSEVSLDDVAAVDAAVVERELRSLLTSDHGDDAVARFDAVVDDV</sequence>
<gene>
    <name evidence="1" type="ORF">ACFPZN_29970</name>
</gene>
<comment type="caution">
    <text evidence="1">The sequence shown here is derived from an EMBL/GenBank/DDBJ whole genome shotgun (WGS) entry which is preliminary data.</text>
</comment>
<keyword evidence="2" id="KW-1185">Reference proteome</keyword>
<evidence type="ECO:0008006" key="3">
    <source>
        <dbReference type="Google" id="ProtNLM"/>
    </source>
</evidence>
<organism evidence="1 2">
    <name type="scientific">Actinomadura rugatobispora</name>
    <dbReference type="NCBI Taxonomy" id="1994"/>
    <lineage>
        <taxon>Bacteria</taxon>
        <taxon>Bacillati</taxon>
        <taxon>Actinomycetota</taxon>
        <taxon>Actinomycetes</taxon>
        <taxon>Streptosporangiales</taxon>
        <taxon>Thermomonosporaceae</taxon>
        <taxon>Actinomadura</taxon>
    </lineage>
</organism>
<name>A0ABW1A2Y1_9ACTN</name>
<dbReference type="EMBL" id="JBHSON010000046">
    <property type="protein sequence ID" value="MFC5749875.1"/>
    <property type="molecule type" value="Genomic_DNA"/>
</dbReference>
<proteinExistence type="predicted"/>